<feature type="transmembrane region" description="Helical" evidence="5">
    <location>
        <begin position="394"/>
        <end position="413"/>
    </location>
</feature>
<name>A0AAW1ITU7_POPJA</name>
<evidence type="ECO:0000256" key="3">
    <source>
        <dbReference type="ARBA" id="ARBA00022989"/>
    </source>
</evidence>
<reference evidence="7 8" key="1">
    <citation type="journal article" date="2024" name="BMC Genomics">
        <title>De novo assembly and annotation of Popillia japonica's genome with initial clues to its potential as an invasive pest.</title>
        <authorList>
            <person name="Cucini C."/>
            <person name="Boschi S."/>
            <person name="Funari R."/>
            <person name="Cardaioli E."/>
            <person name="Iannotti N."/>
            <person name="Marturano G."/>
            <person name="Paoli F."/>
            <person name="Bruttini M."/>
            <person name="Carapelli A."/>
            <person name="Frati F."/>
            <person name="Nardi F."/>
        </authorList>
    </citation>
    <scope>NUCLEOTIDE SEQUENCE [LARGE SCALE GENOMIC DNA]</scope>
    <source>
        <strain evidence="7">DMR45628</strain>
    </source>
</reference>
<feature type="transmembrane region" description="Helical" evidence="5">
    <location>
        <begin position="485"/>
        <end position="505"/>
    </location>
</feature>
<evidence type="ECO:0000256" key="1">
    <source>
        <dbReference type="ARBA" id="ARBA00004141"/>
    </source>
</evidence>
<feature type="transmembrane region" description="Helical" evidence="5">
    <location>
        <begin position="365"/>
        <end position="387"/>
    </location>
</feature>
<evidence type="ECO:0000256" key="2">
    <source>
        <dbReference type="ARBA" id="ARBA00022692"/>
    </source>
</evidence>
<dbReference type="InterPro" id="IPR020846">
    <property type="entry name" value="MFS_dom"/>
</dbReference>
<dbReference type="Pfam" id="PF00083">
    <property type="entry name" value="Sugar_tr"/>
    <property type="match status" value="1"/>
</dbReference>
<keyword evidence="7" id="KW-0762">Sugar transport</keyword>
<evidence type="ECO:0000313" key="7">
    <source>
        <dbReference type="EMBL" id="KAK9693113.1"/>
    </source>
</evidence>
<dbReference type="Proteomes" id="UP001458880">
    <property type="component" value="Unassembled WGS sequence"/>
</dbReference>
<evidence type="ECO:0000256" key="4">
    <source>
        <dbReference type="ARBA" id="ARBA00023136"/>
    </source>
</evidence>
<feature type="transmembrane region" description="Helical" evidence="5">
    <location>
        <begin position="225"/>
        <end position="248"/>
    </location>
</feature>
<keyword evidence="8" id="KW-1185">Reference proteome</keyword>
<dbReference type="PANTHER" id="PTHR24064">
    <property type="entry name" value="SOLUTE CARRIER FAMILY 22 MEMBER"/>
    <property type="match status" value="1"/>
</dbReference>
<feature type="transmembrane region" description="Helical" evidence="5">
    <location>
        <begin position="34"/>
        <end position="53"/>
    </location>
</feature>
<proteinExistence type="predicted"/>
<feature type="domain" description="Major facilitator superfamily (MFS) profile" evidence="6">
    <location>
        <begin position="32"/>
        <end position="510"/>
    </location>
</feature>
<feature type="transmembrane region" description="Helical" evidence="5">
    <location>
        <begin position="457"/>
        <end position="479"/>
    </location>
</feature>
<accession>A0AAW1ITU7</accession>
<dbReference type="InterPro" id="IPR005828">
    <property type="entry name" value="MFS_sugar_transport-like"/>
</dbReference>
<keyword evidence="4 5" id="KW-0472">Membrane</keyword>
<dbReference type="PROSITE" id="PS50850">
    <property type="entry name" value="MFS"/>
    <property type="match status" value="1"/>
</dbReference>
<feature type="transmembrane region" description="Helical" evidence="5">
    <location>
        <begin position="136"/>
        <end position="156"/>
    </location>
</feature>
<dbReference type="CDD" id="cd17317">
    <property type="entry name" value="MFS_SLC22"/>
    <property type="match status" value="1"/>
</dbReference>
<sequence>MTNTRGLLPETKLPDLLLATIGDFGRWQCRTSMLMALLKFPIAWFQLGIVFLAPPTEFWCRQPQDFNHLSVLEWKQLIKPVNTEPPFTSPCFMKNIEYKGNLQNRTISCRWGYEYDKSVMRTSIISEWNFVCGREFYADLIQITFMAGVLFGSFIFGLLADNYGRKRILIICIILQFIFGIASAVSPMYYIFLSSRFLLALANGGTVIISFVLCMEVVSGKWRTIIPILYQIPFGIGNTIMATLAYFIKEWRELQLVLSSLSAVFLIYIWFLPESPRWLVATGRKDKAVKTLEKALRINRVQGKNIADILENYTTNDRKVTPKFLTVFKTPALRKRTFFLALQWLLTGIIFHAFMQYVGQIGKNLFLNVSLGGLTAIPAAILCIFIVQKVGRKLAIACSQLITSLCLIIIYFIPLNTFFWDWPRIMFAGAIILTLSISTSTLFLFTGELYPTIIRNAGVGSSVVFFKVGAIIAPLVLSLLTIANYLPLLIMSVLALLQAFVIYPLPESKDCQLPDTITDIEMKAFKNAESSKKNAAQQEKLCVGAEDDNCNIIK</sequence>
<feature type="transmembrane region" description="Helical" evidence="5">
    <location>
        <begin position="197"/>
        <end position="218"/>
    </location>
</feature>
<keyword evidence="7" id="KW-0813">Transport</keyword>
<dbReference type="GO" id="GO:0016020">
    <property type="term" value="C:membrane"/>
    <property type="evidence" value="ECO:0007669"/>
    <property type="project" value="UniProtKB-SubCell"/>
</dbReference>
<evidence type="ECO:0000313" key="8">
    <source>
        <dbReference type="Proteomes" id="UP001458880"/>
    </source>
</evidence>
<dbReference type="Gene3D" id="1.20.1250.20">
    <property type="entry name" value="MFS general substrate transporter like domains"/>
    <property type="match status" value="1"/>
</dbReference>
<dbReference type="GO" id="GO:0022857">
    <property type="term" value="F:transmembrane transporter activity"/>
    <property type="evidence" value="ECO:0007669"/>
    <property type="project" value="InterPro"/>
</dbReference>
<comment type="subcellular location">
    <subcellularLocation>
        <location evidence="1">Membrane</location>
        <topology evidence="1">Multi-pass membrane protein</topology>
    </subcellularLocation>
</comment>
<protein>
    <submittedName>
        <fullName evidence="7">Sugar transporter</fullName>
    </submittedName>
</protein>
<dbReference type="AlphaFoldDB" id="A0AAW1ITU7"/>
<evidence type="ECO:0000259" key="6">
    <source>
        <dbReference type="PROSITE" id="PS50850"/>
    </source>
</evidence>
<dbReference type="InterPro" id="IPR036259">
    <property type="entry name" value="MFS_trans_sf"/>
</dbReference>
<evidence type="ECO:0000256" key="5">
    <source>
        <dbReference type="SAM" id="Phobius"/>
    </source>
</evidence>
<feature type="transmembrane region" description="Helical" evidence="5">
    <location>
        <begin position="254"/>
        <end position="272"/>
    </location>
</feature>
<comment type="caution">
    <text evidence="7">The sequence shown here is derived from an EMBL/GenBank/DDBJ whole genome shotgun (WGS) entry which is preliminary data.</text>
</comment>
<dbReference type="EMBL" id="JASPKY010000553">
    <property type="protein sequence ID" value="KAK9693113.1"/>
    <property type="molecule type" value="Genomic_DNA"/>
</dbReference>
<keyword evidence="3 5" id="KW-1133">Transmembrane helix</keyword>
<dbReference type="SUPFAM" id="SSF103473">
    <property type="entry name" value="MFS general substrate transporter"/>
    <property type="match status" value="1"/>
</dbReference>
<keyword evidence="2 5" id="KW-0812">Transmembrane</keyword>
<feature type="transmembrane region" description="Helical" evidence="5">
    <location>
        <begin position="168"/>
        <end position="191"/>
    </location>
</feature>
<feature type="transmembrane region" description="Helical" evidence="5">
    <location>
        <begin position="338"/>
        <end position="359"/>
    </location>
</feature>
<gene>
    <name evidence="7" type="ORF">QE152_g34429</name>
</gene>
<feature type="transmembrane region" description="Helical" evidence="5">
    <location>
        <begin position="425"/>
        <end position="445"/>
    </location>
</feature>
<organism evidence="7 8">
    <name type="scientific">Popillia japonica</name>
    <name type="common">Japanese beetle</name>
    <dbReference type="NCBI Taxonomy" id="7064"/>
    <lineage>
        <taxon>Eukaryota</taxon>
        <taxon>Metazoa</taxon>
        <taxon>Ecdysozoa</taxon>
        <taxon>Arthropoda</taxon>
        <taxon>Hexapoda</taxon>
        <taxon>Insecta</taxon>
        <taxon>Pterygota</taxon>
        <taxon>Neoptera</taxon>
        <taxon>Endopterygota</taxon>
        <taxon>Coleoptera</taxon>
        <taxon>Polyphaga</taxon>
        <taxon>Scarabaeiformia</taxon>
        <taxon>Scarabaeidae</taxon>
        <taxon>Rutelinae</taxon>
        <taxon>Popillia</taxon>
    </lineage>
</organism>